<dbReference type="SUPFAM" id="SSF53098">
    <property type="entry name" value="Ribonuclease H-like"/>
    <property type="match status" value="1"/>
</dbReference>
<dbReference type="PROSITE" id="PS50879">
    <property type="entry name" value="RNASE_H_1"/>
    <property type="match status" value="1"/>
</dbReference>
<sequence>MDGETVLYVDGACWGNPGPGGWAALLLQGGERTLLVGRQHWTTNNRMELQAALEGLRALAQPSRVRLVSDSQYVVRGLKEWLAGWERKGFPIQNADLWKALAHEARRHRLKVVWVRGHSGHPENEQVDREASQQALLAKEELEAQQGRPLPLKGGEKPPTPKQLRYLKALGHQGQEPRTLAEASRLIKRLLREGRTPA</sequence>
<keyword evidence="6 10" id="KW-0479">Metal-binding</keyword>
<dbReference type="GO" id="GO:0043137">
    <property type="term" value="P:DNA replication, removal of RNA primer"/>
    <property type="evidence" value="ECO:0007669"/>
    <property type="project" value="TreeGrafter"/>
</dbReference>
<evidence type="ECO:0000256" key="3">
    <source>
        <dbReference type="ARBA" id="ARBA00011245"/>
    </source>
</evidence>
<dbReference type="InterPro" id="IPR050092">
    <property type="entry name" value="RNase_H"/>
</dbReference>
<dbReference type="Pfam" id="PF00075">
    <property type="entry name" value="RNase_H"/>
    <property type="match status" value="1"/>
</dbReference>
<gene>
    <name evidence="13" type="primary">rnhA_2</name>
    <name evidence="10" type="synonym">rnhA</name>
    <name evidence="13" type="ORF">Mrose_03541</name>
</gene>
<evidence type="ECO:0000256" key="5">
    <source>
        <dbReference type="ARBA" id="ARBA00022722"/>
    </source>
</evidence>
<dbReference type="AlphaFoldDB" id="A0A399EHL0"/>
<feature type="binding site" evidence="10">
    <location>
        <position position="128"/>
    </location>
    <ligand>
        <name>Mg(2+)</name>
        <dbReference type="ChEBI" id="CHEBI:18420"/>
        <label>2</label>
    </ligand>
</feature>
<name>A0A399EHL0_9DEIN</name>
<evidence type="ECO:0000256" key="4">
    <source>
        <dbReference type="ARBA" id="ARBA00012180"/>
    </source>
</evidence>
<feature type="region of interest" description="Disordered" evidence="11">
    <location>
        <begin position="143"/>
        <end position="162"/>
    </location>
</feature>
<feature type="binding site" evidence="10">
    <location>
        <position position="48"/>
    </location>
    <ligand>
        <name>Mg(2+)</name>
        <dbReference type="ChEBI" id="CHEBI:18420"/>
        <label>1</label>
    </ligand>
</feature>
<feature type="binding site" evidence="10">
    <location>
        <position position="10"/>
    </location>
    <ligand>
        <name>Mg(2+)</name>
        <dbReference type="ChEBI" id="CHEBI:18420"/>
        <label>1</label>
    </ligand>
</feature>
<dbReference type="InterPro" id="IPR002156">
    <property type="entry name" value="RNaseH_domain"/>
</dbReference>
<dbReference type="InterPro" id="IPR036397">
    <property type="entry name" value="RNaseH_sf"/>
</dbReference>
<evidence type="ECO:0000256" key="7">
    <source>
        <dbReference type="ARBA" id="ARBA00022759"/>
    </source>
</evidence>
<comment type="catalytic activity">
    <reaction evidence="1 10">
        <text>Endonucleolytic cleavage to 5'-phosphomonoester.</text>
        <dbReference type="EC" id="3.1.26.4"/>
    </reaction>
</comment>
<dbReference type="HAMAP" id="MF_00042">
    <property type="entry name" value="RNase_H"/>
    <property type="match status" value="1"/>
</dbReference>
<reference evidence="13 14" key="1">
    <citation type="submission" date="2018-08" db="EMBL/GenBank/DDBJ databases">
        <title>Meiothermus roseus NBRC 110900 genome sequencing project.</title>
        <authorList>
            <person name="Da Costa M.S."/>
            <person name="Albuquerque L."/>
            <person name="Raposo P."/>
            <person name="Froufe H.J.C."/>
            <person name="Barroso C.S."/>
            <person name="Egas C."/>
        </authorList>
    </citation>
    <scope>NUCLEOTIDE SEQUENCE [LARGE SCALE GENOMIC DNA]</scope>
    <source>
        <strain evidence="13 14">NBRC 110900</strain>
    </source>
</reference>
<comment type="subcellular location">
    <subcellularLocation>
        <location evidence="10">Cytoplasm</location>
    </subcellularLocation>
</comment>
<dbReference type="NCBIfam" id="NF001236">
    <property type="entry name" value="PRK00203.1"/>
    <property type="match status" value="1"/>
</dbReference>
<accession>A0A399EHL0</accession>
<evidence type="ECO:0000256" key="1">
    <source>
        <dbReference type="ARBA" id="ARBA00000077"/>
    </source>
</evidence>
<evidence type="ECO:0000256" key="2">
    <source>
        <dbReference type="ARBA" id="ARBA00005300"/>
    </source>
</evidence>
<proteinExistence type="inferred from homology"/>
<comment type="subunit">
    <text evidence="3 10">Monomer.</text>
</comment>
<evidence type="ECO:0000313" key="14">
    <source>
        <dbReference type="Proteomes" id="UP000265341"/>
    </source>
</evidence>
<dbReference type="PANTHER" id="PTHR10642">
    <property type="entry name" value="RIBONUCLEASE H1"/>
    <property type="match status" value="1"/>
</dbReference>
<dbReference type="GO" id="GO:0003676">
    <property type="term" value="F:nucleic acid binding"/>
    <property type="evidence" value="ECO:0007669"/>
    <property type="project" value="InterPro"/>
</dbReference>
<comment type="function">
    <text evidence="10">Endonuclease that specifically degrades the RNA of RNA-DNA hybrids.</text>
</comment>
<dbReference type="InterPro" id="IPR022892">
    <property type="entry name" value="RNaseHI"/>
</dbReference>
<feature type="binding site" evidence="10">
    <location>
        <position position="10"/>
    </location>
    <ligand>
        <name>Mg(2+)</name>
        <dbReference type="ChEBI" id="CHEBI:18420"/>
        <label>2</label>
    </ligand>
</feature>
<keyword evidence="14" id="KW-1185">Reference proteome</keyword>
<evidence type="ECO:0000256" key="10">
    <source>
        <dbReference type="HAMAP-Rule" id="MF_00042"/>
    </source>
</evidence>
<dbReference type="EC" id="3.1.26.4" evidence="4 10"/>
<dbReference type="Proteomes" id="UP000265341">
    <property type="component" value="Unassembled WGS sequence"/>
</dbReference>
<dbReference type="CDD" id="cd09278">
    <property type="entry name" value="RNase_HI_prokaryote_like"/>
    <property type="match status" value="1"/>
</dbReference>
<dbReference type="GO" id="GO:0005737">
    <property type="term" value="C:cytoplasm"/>
    <property type="evidence" value="ECO:0007669"/>
    <property type="project" value="UniProtKB-SubCell"/>
</dbReference>
<dbReference type="PANTHER" id="PTHR10642:SF26">
    <property type="entry name" value="RIBONUCLEASE H1"/>
    <property type="match status" value="1"/>
</dbReference>
<dbReference type="OrthoDB" id="7845843at2"/>
<evidence type="ECO:0000313" key="13">
    <source>
        <dbReference type="EMBL" id="RIH81751.1"/>
    </source>
</evidence>
<evidence type="ECO:0000256" key="8">
    <source>
        <dbReference type="ARBA" id="ARBA00022801"/>
    </source>
</evidence>
<feature type="domain" description="RNase H type-1" evidence="12">
    <location>
        <begin position="1"/>
        <end position="136"/>
    </location>
</feature>
<comment type="similarity">
    <text evidence="2 10">Belongs to the RNase H family.</text>
</comment>
<keyword evidence="5 10" id="KW-0540">Nuclease</keyword>
<dbReference type="GO" id="GO:0004523">
    <property type="term" value="F:RNA-DNA hybrid ribonuclease activity"/>
    <property type="evidence" value="ECO:0007669"/>
    <property type="project" value="UniProtKB-UniRule"/>
</dbReference>
<feature type="binding site" evidence="10">
    <location>
        <position position="70"/>
    </location>
    <ligand>
        <name>Mg(2+)</name>
        <dbReference type="ChEBI" id="CHEBI:18420"/>
        <label>1</label>
    </ligand>
</feature>
<evidence type="ECO:0000256" key="11">
    <source>
        <dbReference type="SAM" id="MobiDB-lite"/>
    </source>
</evidence>
<comment type="caution">
    <text evidence="13">The sequence shown here is derived from an EMBL/GenBank/DDBJ whole genome shotgun (WGS) entry which is preliminary data.</text>
</comment>
<keyword evidence="10" id="KW-0963">Cytoplasm</keyword>
<dbReference type="GO" id="GO:0000287">
    <property type="term" value="F:magnesium ion binding"/>
    <property type="evidence" value="ECO:0007669"/>
    <property type="project" value="UniProtKB-UniRule"/>
</dbReference>
<keyword evidence="8 10" id="KW-0378">Hydrolase</keyword>
<organism evidence="13 14">
    <name type="scientific">Calidithermus roseus</name>
    <dbReference type="NCBI Taxonomy" id="1644118"/>
    <lineage>
        <taxon>Bacteria</taxon>
        <taxon>Thermotogati</taxon>
        <taxon>Deinococcota</taxon>
        <taxon>Deinococci</taxon>
        <taxon>Thermales</taxon>
        <taxon>Thermaceae</taxon>
        <taxon>Calidithermus</taxon>
    </lineage>
</organism>
<dbReference type="Gene3D" id="3.30.420.10">
    <property type="entry name" value="Ribonuclease H-like superfamily/Ribonuclease H"/>
    <property type="match status" value="1"/>
</dbReference>
<dbReference type="InterPro" id="IPR012337">
    <property type="entry name" value="RNaseH-like_sf"/>
</dbReference>
<evidence type="ECO:0000256" key="6">
    <source>
        <dbReference type="ARBA" id="ARBA00022723"/>
    </source>
</evidence>
<keyword evidence="9 10" id="KW-0460">Magnesium</keyword>
<comment type="cofactor">
    <cofactor evidence="10">
        <name>Mg(2+)</name>
        <dbReference type="ChEBI" id="CHEBI:18420"/>
    </cofactor>
    <text evidence="10">Binds 1 Mg(2+) ion per subunit. May bind a second metal ion at a regulatory site, or after substrate binding.</text>
</comment>
<evidence type="ECO:0000256" key="9">
    <source>
        <dbReference type="ARBA" id="ARBA00022842"/>
    </source>
</evidence>
<protein>
    <recommendedName>
        <fullName evidence="4 10">Ribonuclease H</fullName>
        <shortName evidence="10">RNase H</shortName>
        <ecNumber evidence="4 10">3.1.26.4</ecNumber>
    </recommendedName>
</protein>
<dbReference type="EMBL" id="QWLA01000137">
    <property type="protein sequence ID" value="RIH81751.1"/>
    <property type="molecule type" value="Genomic_DNA"/>
</dbReference>
<keyword evidence="7 10" id="KW-0255">Endonuclease</keyword>
<evidence type="ECO:0000259" key="12">
    <source>
        <dbReference type="PROSITE" id="PS50879"/>
    </source>
</evidence>